<dbReference type="InterPro" id="IPR045596">
    <property type="entry name" value="DUF6459"/>
</dbReference>
<dbReference type="Proteomes" id="UP000648535">
    <property type="component" value="Unassembled WGS sequence"/>
</dbReference>
<reference evidence="1" key="1">
    <citation type="journal article" date="2014" name="Int. J. Syst. Evol. Microbiol.">
        <title>Complete genome sequence of Corynebacterium casei LMG S-19264T (=DSM 44701T), isolated from a smear-ripened cheese.</title>
        <authorList>
            <consortium name="US DOE Joint Genome Institute (JGI-PGF)"/>
            <person name="Walter F."/>
            <person name="Albersmeier A."/>
            <person name="Kalinowski J."/>
            <person name="Ruckert C."/>
        </authorList>
    </citation>
    <scope>NUCLEOTIDE SEQUENCE</scope>
    <source>
        <strain evidence="1">JCM 1480</strain>
    </source>
</reference>
<sequence>MREDEVTEGRHEPILGAALCGQIRVVHSPSAANILHVAREIRSAGTKGAGVARGAVQRDDEGQDRAETVAEPTLHLVAREADRPAQPPEGQPPVALDVQPLVAALPDPRQTARALALCVVEILSGAREVDSIARWVTEDVHRHLQQRAAVAARNRSATRRPHRRPSLRAGSVVACSPADNVVEATVVVHGRSHARAVAIRLEVRNARWRATAVGVL</sequence>
<dbReference type="EMBL" id="BMOI01000014">
    <property type="protein sequence ID" value="GGL08828.1"/>
    <property type="molecule type" value="Genomic_DNA"/>
</dbReference>
<gene>
    <name evidence="1" type="ORF">GCM10009769_28630</name>
</gene>
<comment type="caution">
    <text evidence="1">The sequence shown here is derived from an EMBL/GenBank/DDBJ whole genome shotgun (WGS) entry which is preliminary data.</text>
</comment>
<organism evidence="1 2">
    <name type="scientific">Curtobacterium luteum</name>
    <dbReference type="NCBI Taxonomy" id="33881"/>
    <lineage>
        <taxon>Bacteria</taxon>
        <taxon>Bacillati</taxon>
        <taxon>Actinomycetota</taxon>
        <taxon>Actinomycetes</taxon>
        <taxon>Micrococcales</taxon>
        <taxon>Microbacteriaceae</taxon>
        <taxon>Curtobacterium</taxon>
    </lineage>
</organism>
<dbReference type="Pfam" id="PF20060">
    <property type="entry name" value="DUF6459"/>
    <property type="match status" value="1"/>
</dbReference>
<dbReference type="AlphaFoldDB" id="A0A8H9GBX8"/>
<evidence type="ECO:0008006" key="3">
    <source>
        <dbReference type="Google" id="ProtNLM"/>
    </source>
</evidence>
<evidence type="ECO:0000313" key="1">
    <source>
        <dbReference type="EMBL" id="GGL08828.1"/>
    </source>
</evidence>
<reference evidence="1" key="2">
    <citation type="submission" date="2020-09" db="EMBL/GenBank/DDBJ databases">
        <authorList>
            <person name="Sun Q."/>
            <person name="Ohkuma M."/>
        </authorList>
    </citation>
    <scope>NUCLEOTIDE SEQUENCE</scope>
    <source>
        <strain evidence="1">JCM 1480</strain>
    </source>
</reference>
<accession>A0A8H9GBX8</accession>
<proteinExistence type="predicted"/>
<name>A0A8H9GBX8_9MICO</name>
<evidence type="ECO:0000313" key="2">
    <source>
        <dbReference type="Proteomes" id="UP000648535"/>
    </source>
</evidence>
<protein>
    <recommendedName>
        <fullName evidence="3">3-hydroxyacyl-CoA dehydrogenase</fullName>
    </recommendedName>
</protein>